<reference evidence="2" key="1">
    <citation type="submission" date="2023-03" db="EMBL/GenBank/DDBJ databases">
        <authorList>
            <person name="Julca I."/>
        </authorList>
    </citation>
    <scope>NUCLEOTIDE SEQUENCE</scope>
</reference>
<organism evidence="2 3">
    <name type="scientific">Oldenlandia corymbosa var. corymbosa</name>
    <dbReference type="NCBI Taxonomy" id="529605"/>
    <lineage>
        <taxon>Eukaryota</taxon>
        <taxon>Viridiplantae</taxon>
        <taxon>Streptophyta</taxon>
        <taxon>Embryophyta</taxon>
        <taxon>Tracheophyta</taxon>
        <taxon>Spermatophyta</taxon>
        <taxon>Magnoliopsida</taxon>
        <taxon>eudicotyledons</taxon>
        <taxon>Gunneridae</taxon>
        <taxon>Pentapetalae</taxon>
        <taxon>asterids</taxon>
        <taxon>lamiids</taxon>
        <taxon>Gentianales</taxon>
        <taxon>Rubiaceae</taxon>
        <taxon>Rubioideae</taxon>
        <taxon>Spermacoceae</taxon>
        <taxon>Hedyotis-Oldenlandia complex</taxon>
        <taxon>Oldenlandia</taxon>
    </lineage>
</organism>
<protein>
    <submittedName>
        <fullName evidence="2">OLC1v1033880C1</fullName>
    </submittedName>
</protein>
<feature type="region of interest" description="Disordered" evidence="1">
    <location>
        <begin position="39"/>
        <end position="86"/>
    </location>
</feature>
<dbReference type="EMBL" id="OX459120">
    <property type="protein sequence ID" value="CAI9097450.1"/>
    <property type="molecule type" value="Genomic_DNA"/>
</dbReference>
<dbReference type="AlphaFoldDB" id="A0AAV1CPF0"/>
<evidence type="ECO:0000313" key="3">
    <source>
        <dbReference type="Proteomes" id="UP001161247"/>
    </source>
</evidence>
<evidence type="ECO:0000313" key="2">
    <source>
        <dbReference type="EMBL" id="CAI9097450.1"/>
    </source>
</evidence>
<evidence type="ECO:0000256" key="1">
    <source>
        <dbReference type="SAM" id="MobiDB-lite"/>
    </source>
</evidence>
<accession>A0AAV1CPF0</accession>
<feature type="compositionally biased region" description="Polar residues" evidence="1">
    <location>
        <begin position="54"/>
        <end position="81"/>
    </location>
</feature>
<keyword evidence="3" id="KW-1185">Reference proteome</keyword>
<dbReference type="Proteomes" id="UP001161247">
    <property type="component" value="Chromosome 3"/>
</dbReference>
<gene>
    <name evidence="2" type="ORF">OLC1_LOCUS7935</name>
</gene>
<proteinExistence type="predicted"/>
<sequence length="112" mass="11852">MASLCKMMMLPKNLLRVIGSSVNPHRQSSFASSIFVRYQSTKRSAPQRPPIHTNPPQHHSISPSSNSTDQIRDVATSNPRSSAAAGDLAGATSIIGDQNIASTVNAAQVVAN</sequence>
<name>A0AAV1CPF0_OLDCO</name>